<organism evidence="2 3">
    <name type="scientific">Limnohabitans planktonicus II-D5</name>
    <dbReference type="NCBI Taxonomy" id="1293045"/>
    <lineage>
        <taxon>Bacteria</taxon>
        <taxon>Pseudomonadati</taxon>
        <taxon>Pseudomonadota</taxon>
        <taxon>Betaproteobacteria</taxon>
        <taxon>Burkholderiales</taxon>
        <taxon>Comamonadaceae</taxon>
        <taxon>Limnohabitans</taxon>
    </lineage>
</organism>
<name>A0A2T7UG65_9BURK</name>
<evidence type="ECO:0000256" key="1">
    <source>
        <dbReference type="SAM" id="Phobius"/>
    </source>
</evidence>
<feature type="transmembrane region" description="Helical" evidence="1">
    <location>
        <begin position="75"/>
        <end position="103"/>
    </location>
</feature>
<protein>
    <submittedName>
        <fullName evidence="2">Uncharacterized protein</fullName>
    </submittedName>
</protein>
<evidence type="ECO:0000313" key="2">
    <source>
        <dbReference type="EMBL" id="PVE43598.1"/>
    </source>
</evidence>
<accession>A0A2T7UG65</accession>
<keyword evidence="1" id="KW-0472">Membrane</keyword>
<dbReference type="EMBL" id="LFYT02000005">
    <property type="protein sequence ID" value="PVE43598.1"/>
    <property type="molecule type" value="Genomic_DNA"/>
</dbReference>
<evidence type="ECO:0000313" key="3">
    <source>
        <dbReference type="Proteomes" id="UP000037507"/>
    </source>
</evidence>
<dbReference type="Proteomes" id="UP000037507">
    <property type="component" value="Unassembled WGS sequence"/>
</dbReference>
<sequence>MIQRICHCTRKHTVNWLQRLPGFTRSAPGLEWALWKKLPWIALAGTALPLALVSLAYLAAPDSPTPASERALTQWFYIAIGVVVLHWTLVLTAAIGCVIVMLMKGPAFVGIWL</sequence>
<keyword evidence="1" id="KW-0812">Transmembrane</keyword>
<proteinExistence type="predicted"/>
<reference evidence="2" key="1">
    <citation type="submission" date="2017-04" db="EMBL/GenBank/DDBJ databases">
        <title>Unexpected and diverse lifestyles within the genus Limnohabitans.</title>
        <authorList>
            <person name="Kasalicky V."/>
            <person name="Mehrshad M."/>
            <person name="Andrei S.-A."/>
            <person name="Salcher M."/>
            <person name="Kratochvilova H."/>
            <person name="Simek K."/>
            <person name="Ghai R."/>
        </authorList>
    </citation>
    <scope>NUCLEOTIDE SEQUENCE [LARGE SCALE GENOMIC DNA]</scope>
    <source>
        <strain evidence="2">II-D5</strain>
    </source>
</reference>
<keyword evidence="3" id="KW-1185">Reference proteome</keyword>
<feature type="transmembrane region" description="Helical" evidence="1">
    <location>
        <begin position="40"/>
        <end position="60"/>
    </location>
</feature>
<dbReference type="AlphaFoldDB" id="A0A2T7UG65"/>
<gene>
    <name evidence="2" type="ORF">H663_006290</name>
</gene>
<comment type="caution">
    <text evidence="2">The sequence shown here is derived from an EMBL/GenBank/DDBJ whole genome shotgun (WGS) entry which is preliminary data.</text>
</comment>
<keyword evidence="1" id="KW-1133">Transmembrane helix</keyword>